<dbReference type="EC" id="3.1.1.-" evidence="3"/>
<proteinExistence type="inferred from homology"/>
<dbReference type="AlphaFoldDB" id="A0A0P7B350"/>
<dbReference type="PANTHER" id="PTHR43918">
    <property type="entry name" value="ACETYLCHOLINESTERASE"/>
    <property type="match status" value="1"/>
</dbReference>
<organism evidence="5 6">
    <name type="scientific">Neonectria ditissima</name>
    <dbReference type="NCBI Taxonomy" id="78410"/>
    <lineage>
        <taxon>Eukaryota</taxon>
        <taxon>Fungi</taxon>
        <taxon>Dikarya</taxon>
        <taxon>Ascomycota</taxon>
        <taxon>Pezizomycotina</taxon>
        <taxon>Sordariomycetes</taxon>
        <taxon>Hypocreomycetidae</taxon>
        <taxon>Hypocreales</taxon>
        <taxon>Nectriaceae</taxon>
        <taxon>Neonectria</taxon>
    </lineage>
</organism>
<feature type="domain" description="Carboxylesterase type B" evidence="4">
    <location>
        <begin position="29"/>
        <end position="463"/>
    </location>
</feature>
<evidence type="ECO:0000259" key="4">
    <source>
        <dbReference type="Pfam" id="PF00135"/>
    </source>
</evidence>
<evidence type="ECO:0000313" key="6">
    <source>
        <dbReference type="Proteomes" id="UP000050424"/>
    </source>
</evidence>
<evidence type="ECO:0000256" key="2">
    <source>
        <dbReference type="ARBA" id="ARBA00022801"/>
    </source>
</evidence>
<dbReference type="EMBL" id="LKCW01000076">
    <property type="protein sequence ID" value="KPM40809.1"/>
    <property type="molecule type" value="Genomic_DNA"/>
</dbReference>
<evidence type="ECO:0000256" key="1">
    <source>
        <dbReference type="ARBA" id="ARBA00005964"/>
    </source>
</evidence>
<dbReference type="InterPro" id="IPR019826">
    <property type="entry name" value="Carboxylesterase_B_AS"/>
</dbReference>
<dbReference type="STRING" id="78410.A0A0P7B350"/>
<reference evidence="5 6" key="1">
    <citation type="submission" date="2015-09" db="EMBL/GenBank/DDBJ databases">
        <title>Draft genome of a European isolate of the apple canker pathogen Neonectria ditissima.</title>
        <authorList>
            <person name="Gomez-Cortecero A."/>
            <person name="Harrison R.J."/>
            <person name="Armitage A.D."/>
        </authorList>
    </citation>
    <scope>NUCLEOTIDE SEQUENCE [LARGE SCALE GENOMIC DNA]</scope>
    <source>
        <strain evidence="5 6">R09/05</strain>
    </source>
</reference>
<comment type="caution">
    <text evidence="5">The sequence shown here is derived from an EMBL/GenBank/DDBJ whole genome shotgun (WGS) entry which is preliminary data.</text>
</comment>
<dbReference type="InterPro" id="IPR002018">
    <property type="entry name" value="CarbesteraseB"/>
</dbReference>
<dbReference type="SUPFAM" id="SSF53474">
    <property type="entry name" value="alpha/beta-Hydrolases"/>
    <property type="match status" value="1"/>
</dbReference>
<evidence type="ECO:0000313" key="5">
    <source>
        <dbReference type="EMBL" id="KPM40809.1"/>
    </source>
</evidence>
<protein>
    <recommendedName>
        <fullName evidence="3">Carboxylic ester hydrolase</fullName>
        <ecNumber evidence="3">3.1.1.-</ecNumber>
    </recommendedName>
</protein>
<dbReference type="InterPro" id="IPR050654">
    <property type="entry name" value="AChE-related_enzymes"/>
</dbReference>
<keyword evidence="3" id="KW-0732">Signal</keyword>
<gene>
    <name evidence="5" type="ORF">AK830_g5762</name>
</gene>
<keyword evidence="6" id="KW-1185">Reference proteome</keyword>
<dbReference type="Proteomes" id="UP000050424">
    <property type="component" value="Unassembled WGS sequence"/>
</dbReference>
<keyword evidence="2 3" id="KW-0378">Hydrolase</keyword>
<dbReference type="InterPro" id="IPR029058">
    <property type="entry name" value="AB_hydrolase_fold"/>
</dbReference>
<dbReference type="ESTHER" id="9hypo-a0a0p7b350">
    <property type="family name" value="Fungal_carboxylesterase_lipase"/>
</dbReference>
<feature type="chain" id="PRO_5005964516" description="Carboxylic ester hydrolase" evidence="3">
    <location>
        <begin position="17"/>
        <end position="549"/>
    </location>
</feature>
<feature type="signal peptide" evidence="3">
    <location>
        <begin position="1"/>
        <end position="16"/>
    </location>
</feature>
<dbReference type="Gene3D" id="3.40.50.1820">
    <property type="entry name" value="alpha/beta hydrolase"/>
    <property type="match status" value="1"/>
</dbReference>
<comment type="similarity">
    <text evidence="1 3">Belongs to the type-B carboxylesterase/lipase family.</text>
</comment>
<dbReference type="GO" id="GO:0052689">
    <property type="term" value="F:carboxylic ester hydrolase activity"/>
    <property type="evidence" value="ECO:0007669"/>
    <property type="project" value="TreeGrafter"/>
</dbReference>
<evidence type="ECO:0000256" key="3">
    <source>
        <dbReference type="RuleBase" id="RU361235"/>
    </source>
</evidence>
<dbReference type="OrthoDB" id="408631at2759"/>
<sequence>MKLLTALTPLALSALAVNKPANSSVHRPTAALDSGPVVGVATELPNAIAPVNKFLGIPYASPPERFCRGRKPEPWTEPLNVSEFGPACRQLFVDNELGPGSDLLRNFYDDGPPENEDCLYINAFAPSSLQPPEGRPVVLFIHGGGWQQGHGRIDMSGFAAYEDVVAFSFNYRTNLFGFPNAPGIPTEETNLGLYDQRLALEWVQANAGAFGGDPSKVTVWGESAGSMSVDIHANAYGDARPPPFRAAIMFSGQISVGLLGSTADPADTRNWDAVARAAGCGDAEDDDQLSCMRAVSADALVAAMATAQAAFTPVVDNVTLPGGRAARWRAGENARVPVLMGTIAQEGRGLVSRHVDLDVFLDAYLPRALVTREQRERIVDVYRGDAALQSDFDVAAAMQTDYLWQCPQRILANISASVGNPTWRYYFNASVTSLVPAELAWLGKFHGSDLVLLFGAPTFEADGVPLTPQLYTFGSYLRGVVGRFVRNPQGGPGWPAVGSRFAPFDVANLGDVGGEEAVAGATVVEREGLDARCALYEGIYPLLDQYVLS</sequence>
<dbReference type="Pfam" id="PF00135">
    <property type="entry name" value="COesterase"/>
    <property type="match status" value="1"/>
</dbReference>
<dbReference type="PROSITE" id="PS00122">
    <property type="entry name" value="CARBOXYLESTERASE_B_1"/>
    <property type="match status" value="1"/>
</dbReference>
<name>A0A0P7B350_9HYPO</name>
<accession>A0A0P7B350</accession>
<dbReference type="PANTHER" id="PTHR43918:SF4">
    <property type="entry name" value="CARBOXYLIC ESTER HYDROLASE"/>
    <property type="match status" value="1"/>
</dbReference>